<dbReference type="Proteomes" id="UP000000347">
    <property type="component" value="Chromosome"/>
</dbReference>
<dbReference type="Pfam" id="PF00005">
    <property type="entry name" value="ABC_tran"/>
    <property type="match status" value="1"/>
</dbReference>
<evidence type="ECO:0000259" key="4">
    <source>
        <dbReference type="PROSITE" id="PS50893"/>
    </source>
</evidence>
<dbReference type="EMBL" id="CP002164">
    <property type="protein sequence ID" value="ADL41482.1"/>
    <property type="molecule type" value="Genomic_DNA"/>
</dbReference>
<dbReference type="AlphaFoldDB" id="D9THB7"/>
<dbReference type="eggNOG" id="COG1131">
    <property type="taxonomic scope" value="Bacteria"/>
</dbReference>
<evidence type="ECO:0000256" key="3">
    <source>
        <dbReference type="ARBA" id="ARBA00022840"/>
    </source>
</evidence>
<feature type="domain" description="ABC transporter" evidence="4">
    <location>
        <begin position="1"/>
        <end position="229"/>
    </location>
</feature>
<protein>
    <submittedName>
        <fullName evidence="5">ABC transporter related</fullName>
    </submittedName>
</protein>
<proteinExistence type="predicted"/>
<dbReference type="InterPro" id="IPR003593">
    <property type="entry name" value="AAA+_ATPase"/>
</dbReference>
<name>D9THB7_CALOO</name>
<dbReference type="RefSeq" id="WP_013289489.1">
    <property type="nucleotide sequence ID" value="NC_014392.1"/>
</dbReference>
<dbReference type="InterPro" id="IPR027417">
    <property type="entry name" value="P-loop_NTPase"/>
</dbReference>
<reference evidence="5 6" key="1">
    <citation type="journal article" date="2010" name="J. Bacteriol.">
        <title>Complete genome sequence of the cellulolytic thermophile Caldicellulosiruptor obsidiansis OB47T.</title>
        <authorList>
            <person name="Elkins J.G."/>
            <person name="Lochner A."/>
            <person name="Hamilton-Brehm S.D."/>
            <person name="Davenport K.W."/>
            <person name="Podar M."/>
            <person name="Brown S.D."/>
            <person name="Land M.L."/>
            <person name="Hauser L.J."/>
            <person name="Klingeman D.M."/>
            <person name="Raman B."/>
            <person name="Goodwin L.A."/>
            <person name="Tapia R."/>
            <person name="Meincke L.J."/>
            <person name="Detter J.C."/>
            <person name="Bruce D.C."/>
            <person name="Han C.S."/>
            <person name="Palumbo A.V."/>
            <person name="Cottingham R.W."/>
            <person name="Keller M."/>
            <person name="Graham D.E."/>
        </authorList>
    </citation>
    <scope>NUCLEOTIDE SEQUENCE [LARGE SCALE GENOMIC DNA]</scope>
    <source>
        <strain evidence="6">ATCC BAA-2073 / strain OB47</strain>
    </source>
</reference>
<dbReference type="InterPro" id="IPR051782">
    <property type="entry name" value="ABC_Transporter_VariousFunc"/>
</dbReference>
<dbReference type="GO" id="GO:0005524">
    <property type="term" value="F:ATP binding"/>
    <property type="evidence" value="ECO:0007669"/>
    <property type="project" value="UniProtKB-KW"/>
</dbReference>
<gene>
    <name evidence="5" type="ordered locus">COB47_0111</name>
</gene>
<keyword evidence="1" id="KW-0813">Transport</keyword>
<dbReference type="GO" id="GO:0016887">
    <property type="term" value="F:ATP hydrolysis activity"/>
    <property type="evidence" value="ECO:0007669"/>
    <property type="project" value="InterPro"/>
</dbReference>
<accession>D9THB7</accession>
<dbReference type="KEGG" id="cob:COB47_0111"/>
<evidence type="ECO:0000256" key="2">
    <source>
        <dbReference type="ARBA" id="ARBA00022741"/>
    </source>
</evidence>
<dbReference type="PANTHER" id="PTHR42939">
    <property type="entry name" value="ABC TRANSPORTER ATP-BINDING PROTEIN ALBC-RELATED"/>
    <property type="match status" value="1"/>
</dbReference>
<dbReference type="CDD" id="cd03230">
    <property type="entry name" value="ABC_DR_subfamily_A"/>
    <property type="match status" value="1"/>
</dbReference>
<dbReference type="InterPro" id="IPR003439">
    <property type="entry name" value="ABC_transporter-like_ATP-bd"/>
</dbReference>
<organism evidence="5 6">
    <name type="scientific">Caldicellulosiruptor obsidiansis (strain ATCC BAA-2073 / JCM 16842 / OB47)</name>
    <dbReference type="NCBI Taxonomy" id="608506"/>
    <lineage>
        <taxon>Bacteria</taxon>
        <taxon>Bacillati</taxon>
        <taxon>Bacillota</taxon>
        <taxon>Bacillota incertae sedis</taxon>
        <taxon>Caldicellulosiruptorales</taxon>
        <taxon>Caldicellulosiruptoraceae</taxon>
        <taxon>Caldicellulosiruptor</taxon>
    </lineage>
</organism>
<evidence type="ECO:0000256" key="1">
    <source>
        <dbReference type="ARBA" id="ARBA00022448"/>
    </source>
</evidence>
<dbReference type="Gene3D" id="3.40.50.300">
    <property type="entry name" value="P-loop containing nucleotide triphosphate hydrolases"/>
    <property type="match status" value="1"/>
</dbReference>
<keyword evidence="6" id="KW-1185">Reference proteome</keyword>
<keyword evidence="3" id="KW-0067">ATP-binding</keyword>
<dbReference type="PANTHER" id="PTHR42939:SF3">
    <property type="entry name" value="ABC TRANSPORTER ATP-BINDING COMPONENT"/>
    <property type="match status" value="1"/>
</dbReference>
<evidence type="ECO:0000313" key="5">
    <source>
        <dbReference type="EMBL" id="ADL41482.1"/>
    </source>
</evidence>
<sequence>MIALSVRNLVKRYKNFKLEIPELILESGYIMALLGRNGAGKTTLIRCILDFAKKECGEVFIFQQPFDCDKVDIKQRIGIVFENPVFPTHLKPKELKEIMKGFYKSWDEKLYKNLCDLFEIEQNKSIFQLSKGTVMKLSIALALAHKPDLLILDEPTSGLDPVARNQFVEILQSFVQSEEKAVFYSTHIVSDIENVADFVTIIDKGKIICSTNTEEIQNSFCIVKGSAADVDKLLKSSIIALKKSSMIFEALCKKNCLKDEFRSYFVFEKPSIEKFYVMLVRKDDNDEKVLDIM</sequence>
<evidence type="ECO:0000313" key="6">
    <source>
        <dbReference type="Proteomes" id="UP000000347"/>
    </source>
</evidence>
<dbReference type="HOGENOM" id="CLU_000604_1_2_9"/>
<keyword evidence="2" id="KW-0547">Nucleotide-binding</keyword>
<dbReference type="SUPFAM" id="SSF52540">
    <property type="entry name" value="P-loop containing nucleoside triphosphate hydrolases"/>
    <property type="match status" value="1"/>
</dbReference>
<dbReference type="STRING" id="608506.COB47_0111"/>
<dbReference type="SMART" id="SM00382">
    <property type="entry name" value="AAA"/>
    <property type="match status" value="1"/>
</dbReference>
<dbReference type="OrthoDB" id="9804819at2"/>
<dbReference type="PROSITE" id="PS50893">
    <property type="entry name" value="ABC_TRANSPORTER_2"/>
    <property type="match status" value="1"/>
</dbReference>